<dbReference type="PATRIC" id="fig|81408.3.peg.3881"/>
<dbReference type="GeneID" id="301194614"/>
<dbReference type="SUPFAM" id="SSF103190">
    <property type="entry name" value="Sensory domain-like"/>
    <property type="match status" value="1"/>
</dbReference>
<evidence type="ECO:0008006" key="3">
    <source>
        <dbReference type="Google" id="ProtNLM"/>
    </source>
</evidence>
<dbReference type="Proteomes" id="UP000075455">
    <property type="component" value="Unassembled WGS sequence"/>
</dbReference>
<dbReference type="InterPro" id="IPR029151">
    <property type="entry name" value="Sensor-like_sf"/>
</dbReference>
<comment type="caution">
    <text evidence="1">The sequence shown here is derived from an EMBL/GenBank/DDBJ whole genome shotgun (WGS) entry which is preliminary data.</text>
</comment>
<evidence type="ECO:0000313" key="2">
    <source>
        <dbReference type="Proteomes" id="UP000075455"/>
    </source>
</evidence>
<dbReference type="RefSeq" id="WP_061579587.1">
    <property type="nucleotide sequence ID" value="NZ_CP040553.1"/>
</dbReference>
<dbReference type="Gene3D" id="1.10.287.950">
    <property type="entry name" value="Methyl-accepting chemotaxis protein"/>
    <property type="match status" value="1"/>
</dbReference>
<dbReference type="AlphaFoldDB" id="A0A150LLD8"/>
<dbReference type="STRING" id="81408.B4119_1692"/>
<accession>A0A150LLD8</accession>
<sequence>MANEIGALASQTSKAVQQTRDILSFIQSEIALTTDVVKKEIKQIEAGSNEMLTIIDFLDSLQGKLDHITTMVSNSVQAVNAQSDSVQEIAGLLGNITDMAMKNKEHVNRVIMDMDEQHENIEKILTVNEALESTSNELQDIIGKDRSVAAASLDETIIRNTTEKISHLLQTCPLHHMDREHHQQLLNDFLQSNPKIEAVWSNHLDGTFVYSNPPAGLINAKARPWFIEASKGRTYVSDPYTSVLTIQNYTHLSHLSKVKNQKIQYISNHFVMNLYIRVNLKIKSCFLPPYSLQ</sequence>
<dbReference type="EMBL" id="LQYS01000052">
    <property type="protein sequence ID" value="KYD13153.1"/>
    <property type="molecule type" value="Genomic_DNA"/>
</dbReference>
<proteinExistence type="predicted"/>
<dbReference type="SUPFAM" id="SSF58104">
    <property type="entry name" value="Methyl-accepting chemotaxis protein (MCP) signaling domain"/>
    <property type="match status" value="1"/>
</dbReference>
<name>A0A150LLD8_9BACL</name>
<protein>
    <recommendedName>
        <fullName evidence="3">Methyl-accepting transducer domain-containing protein</fullName>
    </recommendedName>
</protein>
<reference evidence="1 2" key="1">
    <citation type="submission" date="2016-01" db="EMBL/GenBank/DDBJ databases">
        <title>Draft Genome Sequences of Seven Thermophilic Sporeformers Isolated from Foods.</title>
        <authorList>
            <person name="Berendsen E.M."/>
            <person name="Wells-Bennik M.H."/>
            <person name="Krawcyk A.O."/>
            <person name="De Jong A."/>
            <person name="Holsappel S."/>
            <person name="Eijlander R.T."/>
            <person name="Kuipers O.P."/>
        </authorList>
    </citation>
    <scope>NUCLEOTIDE SEQUENCE [LARGE SCALE GENOMIC DNA]</scope>
    <source>
        <strain evidence="1 2">B4119</strain>
    </source>
</reference>
<evidence type="ECO:0000313" key="1">
    <source>
        <dbReference type="EMBL" id="KYD13153.1"/>
    </source>
</evidence>
<gene>
    <name evidence="1" type="ORF">B4119_1692</name>
</gene>
<dbReference type="Gene3D" id="3.30.450.20">
    <property type="entry name" value="PAS domain"/>
    <property type="match status" value="1"/>
</dbReference>
<organism evidence="1 2">
    <name type="scientific">Saccharococcus caldoxylosilyticus</name>
    <dbReference type="NCBI Taxonomy" id="81408"/>
    <lineage>
        <taxon>Bacteria</taxon>
        <taxon>Bacillati</taxon>
        <taxon>Bacillota</taxon>
        <taxon>Bacilli</taxon>
        <taxon>Bacillales</taxon>
        <taxon>Anoxybacillaceae</taxon>
        <taxon>Saccharococcus</taxon>
    </lineage>
</organism>